<evidence type="ECO:0000256" key="1">
    <source>
        <dbReference type="ARBA" id="ARBA00022801"/>
    </source>
</evidence>
<dbReference type="EMBL" id="JBHTCJ010000006">
    <property type="protein sequence ID" value="MFC7342519.1"/>
    <property type="molecule type" value="Genomic_DNA"/>
</dbReference>
<feature type="region of interest" description="Disordered" evidence="2">
    <location>
        <begin position="64"/>
        <end position="92"/>
    </location>
</feature>
<dbReference type="Gene3D" id="2.40.260.10">
    <property type="entry name" value="Sortase"/>
    <property type="match status" value="1"/>
</dbReference>
<dbReference type="InterPro" id="IPR042003">
    <property type="entry name" value="Sortase_E"/>
</dbReference>
<dbReference type="RefSeq" id="WP_380668476.1">
    <property type="nucleotide sequence ID" value="NZ_JBHTCJ010000006.1"/>
</dbReference>
<accession>A0ABW2LL18</accession>
<dbReference type="InterPro" id="IPR023365">
    <property type="entry name" value="Sortase_dom-sf"/>
</dbReference>
<protein>
    <submittedName>
        <fullName evidence="4">Class E sortase</fullName>
    </submittedName>
</protein>
<keyword evidence="3" id="KW-0812">Transmembrane</keyword>
<gene>
    <name evidence="4" type="ORF">ACFQRI_14020</name>
</gene>
<dbReference type="InterPro" id="IPR053465">
    <property type="entry name" value="Sortase_Class_E"/>
</dbReference>
<comment type="caution">
    <text evidence="4">The sequence shown here is derived from an EMBL/GenBank/DDBJ whole genome shotgun (WGS) entry which is preliminary data.</text>
</comment>
<keyword evidence="5" id="KW-1185">Reference proteome</keyword>
<keyword evidence="1" id="KW-0378">Hydrolase</keyword>
<evidence type="ECO:0000313" key="5">
    <source>
        <dbReference type="Proteomes" id="UP001596504"/>
    </source>
</evidence>
<dbReference type="NCBIfam" id="NF033747">
    <property type="entry name" value="class_E_sortase"/>
    <property type="match status" value="1"/>
</dbReference>
<dbReference type="Proteomes" id="UP001596504">
    <property type="component" value="Unassembled WGS sequence"/>
</dbReference>
<dbReference type="CDD" id="cd05830">
    <property type="entry name" value="Sortase_E"/>
    <property type="match status" value="1"/>
</dbReference>
<feature type="transmembrane region" description="Helical" evidence="3">
    <location>
        <begin position="27"/>
        <end position="48"/>
    </location>
</feature>
<dbReference type="SUPFAM" id="SSF63817">
    <property type="entry name" value="Sortase"/>
    <property type="match status" value="1"/>
</dbReference>
<evidence type="ECO:0000256" key="3">
    <source>
        <dbReference type="SAM" id="Phobius"/>
    </source>
</evidence>
<dbReference type="Pfam" id="PF04203">
    <property type="entry name" value="Sortase"/>
    <property type="match status" value="1"/>
</dbReference>
<reference evidence="5" key="1">
    <citation type="journal article" date="2019" name="Int. J. Syst. Evol. Microbiol.">
        <title>The Global Catalogue of Microorganisms (GCM) 10K type strain sequencing project: providing services to taxonomists for standard genome sequencing and annotation.</title>
        <authorList>
            <consortium name="The Broad Institute Genomics Platform"/>
            <consortium name="The Broad Institute Genome Sequencing Center for Infectious Disease"/>
            <person name="Wu L."/>
            <person name="Ma J."/>
        </authorList>
    </citation>
    <scope>NUCLEOTIDE SEQUENCE [LARGE SCALE GENOMIC DNA]</scope>
    <source>
        <strain evidence="5">WLHS5</strain>
    </source>
</reference>
<evidence type="ECO:0000256" key="2">
    <source>
        <dbReference type="SAM" id="MobiDB-lite"/>
    </source>
</evidence>
<keyword evidence="3" id="KW-1133">Transmembrane helix</keyword>
<name>A0ABW2LL18_9PSEU</name>
<evidence type="ECO:0000313" key="4">
    <source>
        <dbReference type="EMBL" id="MFC7342519.1"/>
    </source>
</evidence>
<sequence length="284" mass="30827">MVSTIGTPQSPPPDSERRVTWRGVARFGGELMITAGLVLLLFVFYAVYVTDWFAARQQHAAAQQLHDRWQQQRAEQPSGGTIPEPPPPEPGAGFARLHLPALGPGLDFTVLEGTGTETLKRGPGHYEGTQWPGAPGNFAVAGHRIGRGAPFNELDQLSSCDPLVVETAARWYVYRVLPMPEEEAGWDGRGGDPRCAGVAPMGEPYGEVAGRRIVAPDRAEVIDPVPGEVVRGELPPNASRLITLTTCHPEYSARQRLIVHGVLTTEYPKIAGRPQLRPPELEEG</sequence>
<organism evidence="4 5">
    <name type="scientific">Saccharopolyspora griseoalba</name>
    <dbReference type="NCBI Taxonomy" id="1431848"/>
    <lineage>
        <taxon>Bacteria</taxon>
        <taxon>Bacillati</taxon>
        <taxon>Actinomycetota</taxon>
        <taxon>Actinomycetes</taxon>
        <taxon>Pseudonocardiales</taxon>
        <taxon>Pseudonocardiaceae</taxon>
        <taxon>Saccharopolyspora</taxon>
    </lineage>
</organism>
<dbReference type="InterPro" id="IPR005754">
    <property type="entry name" value="Sortase"/>
</dbReference>
<proteinExistence type="predicted"/>
<keyword evidence="3" id="KW-0472">Membrane</keyword>